<dbReference type="InParanoid" id="A0A158P401"/>
<sequence length="410" mass="46855">MTREAIGTWLIVLVLYEVAFGVSGWCPSLCECGTWYNLQHASCTGRHLYSIHTGAPSIVQALDLSNNSISILNNYELAEAGLTRLKYLNLSVNAISEIGLNAFNGLSELTVLDLSQNHLYYLLPDIFMPVKKLRILRLSKNNFNSHVPRLECPWLTDLTLDSCQISHIPTDMFIGLSHLRTLDLSNNLMIQLDTVTLETLQFLRRLSIEGNPWSCDKLTYDLQIYLIRKNIQYHAVCAKNVEPKKFEKMIIYNPRIKYEKNRPLINLNPNIKKNVTKKHSISIPVHKDTIACVTTTDETNLRKTLNSISPYWFLIVGFLLGIASGMLICYVWITRKICRCSRQTDNDAQRVSLLQNLWQFEDPLNDTAISCPDTPPPPYREVMLRPGRYRNISITTNLNNNIATNSTEYT</sequence>
<evidence type="ECO:0000256" key="2">
    <source>
        <dbReference type="ARBA" id="ARBA00022737"/>
    </source>
</evidence>
<evidence type="ECO:0008006" key="7">
    <source>
        <dbReference type="Google" id="ProtNLM"/>
    </source>
</evidence>
<dbReference type="PANTHER" id="PTHR24369:SF211">
    <property type="entry name" value="LEUCINE-RICH REPEAT-CONTAINING PROTEIN 15-LIKE"/>
    <property type="match status" value="1"/>
</dbReference>
<dbReference type="Pfam" id="PF13855">
    <property type="entry name" value="LRR_8"/>
    <property type="match status" value="2"/>
</dbReference>
<organism evidence="5 6">
    <name type="scientific">Atta cephalotes</name>
    <name type="common">Leafcutter ant</name>
    <dbReference type="NCBI Taxonomy" id="12957"/>
    <lineage>
        <taxon>Eukaryota</taxon>
        <taxon>Metazoa</taxon>
        <taxon>Ecdysozoa</taxon>
        <taxon>Arthropoda</taxon>
        <taxon>Hexapoda</taxon>
        <taxon>Insecta</taxon>
        <taxon>Pterygota</taxon>
        <taxon>Neoptera</taxon>
        <taxon>Endopterygota</taxon>
        <taxon>Hymenoptera</taxon>
        <taxon>Apocrita</taxon>
        <taxon>Aculeata</taxon>
        <taxon>Formicoidea</taxon>
        <taxon>Formicidae</taxon>
        <taxon>Myrmicinae</taxon>
        <taxon>Atta</taxon>
    </lineage>
</organism>
<keyword evidence="3" id="KW-1133">Transmembrane helix</keyword>
<evidence type="ECO:0000256" key="3">
    <source>
        <dbReference type="SAM" id="Phobius"/>
    </source>
</evidence>
<dbReference type="SUPFAM" id="SSF52058">
    <property type="entry name" value="L domain-like"/>
    <property type="match status" value="1"/>
</dbReference>
<dbReference type="STRING" id="12957.A0A158P401"/>
<dbReference type="InterPro" id="IPR003591">
    <property type="entry name" value="Leu-rich_rpt_typical-subtyp"/>
</dbReference>
<evidence type="ECO:0000313" key="6">
    <source>
        <dbReference type="Proteomes" id="UP000005205"/>
    </source>
</evidence>
<keyword evidence="1" id="KW-0433">Leucine-rich repeat</keyword>
<dbReference type="EMBL" id="ADTU01008661">
    <property type="status" value="NOT_ANNOTATED_CDS"/>
    <property type="molecule type" value="Genomic_DNA"/>
</dbReference>
<protein>
    <recommendedName>
        <fullName evidence="7">LRRNT domain-containing protein</fullName>
    </recommendedName>
</protein>
<keyword evidence="6" id="KW-1185">Reference proteome</keyword>
<gene>
    <name evidence="5" type="primary">105627841</name>
</gene>
<keyword evidence="4" id="KW-0732">Signal</keyword>
<dbReference type="EnsemblMetazoa" id="XM_012209119.1">
    <property type="protein sequence ID" value="XP_012064509.1"/>
    <property type="gene ID" value="LOC105627841"/>
</dbReference>
<dbReference type="InterPro" id="IPR050541">
    <property type="entry name" value="LRR_TM_domain-containing"/>
</dbReference>
<dbReference type="OrthoDB" id="4691307at2759"/>
<name>A0A158P401_ATTCE</name>
<evidence type="ECO:0000256" key="4">
    <source>
        <dbReference type="SAM" id="SignalP"/>
    </source>
</evidence>
<dbReference type="KEGG" id="acep:105627841"/>
<evidence type="ECO:0000313" key="5">
    <source>
        <dbReference type="EnsemblMetazoa" id="XP_012064509.1"/>
    </source>
</evidence>
<dbReference type="AlphaFoldDB" id="A0A158P401"/>
<dbReference type="SMART" id="SM00369">
    <property type="entry name" value="LRR_TYP"/>
    <property type="match status" value="4"/>
</dbReference>
<feature type="signal peptide" evidence="4">
    <location>
        <begin position="1"/>
        <end position="24"/>
    </location>
</feature>
<dbReference type="GO" id="GO:0005886">
    <property type="term" value="C:plasma membrane"/>
    <property type="evidence" value="ECO:0007669"/>
    <property type="project" value="TreeGrafter"/>
</dbReference>
<dbReference type="eggNOG" id="KOG0619">
    <property type="taxonomic scope" value="Eukaryota"/>
</dbReference>
<keyword evidence="2" id="KW-0677">Repeat</keyword>
<dbReference type="InterPro" id="IPR001611">
    <property type="entry name" value="Leu-rich_rpt"/>
</dbReference>
<feature type="transmembrane region" description="Helical" evidence="3">
    <location>
        <begin position="311"/>
        <end position="333"/>
    </location>
</feature>
<proteinExistence type="predicted"/>
<evidence type="ECO:0000256" key="1">
    <source>
        <dbReference type="ARBA" id="ARBA00022614"/>
    </source>
</evidence>
<dbReference type="PANTHER" id="PTHR24369">
    <property type="entry name" value="ANTIGEN BSP, PUTATIVE-RELATED"/>
    <property type="match status" value="1"/>
</dbReference>
<keyword evidence="3" id="KW-0812">Transmembrane</keyword>
<accession>A0A158P401</accession>
<dbReference type="Gene3D" id="3.80.10.10">
    <property type="entry name" value="Ribonuclease Inhibitor"/>
    <property type="match status" value="2"/>
</dbReference>
<reference evidence="6" key="1">
    <citation type="journal article" date="2011" name="PLoS Genet.">
        <title>The genome sequence of the leaf-cutter ant Atta cephalotes reveals insights into its obligate symbiotic lifestyle.</title>
        <authorList>
            <person name="Suen G."/>
            <person name="Teiling C."/>
            <person name="Li L."/>
            <person name="Holt C."/>
            <person name="Abouheif E."/>
            <person name="Bornberg-Bauer E."/>
            <person name="Bouffard P."/>
            <person name="Caldera E.J."/>
            <person name="Cash E."/>
            <person name="Cavanaugh A."/>
            <person name="Denas O."/>
            <person name="Elhaik E."/>
            <person name="Fave M.J."/>
            <person name="Gadau J."/>
            <person name="Gibson J.D."/>
            <person name="Graur D."/>
            <person name="Grubbs K.J."/>
            <person name="Hagen D.E."/>
            <person name="Harkins T.T."/>
            <person name="Helmkampf M."/>
            <person name="Hu H."/>
            <person name="Johnson B.R."/>
            <person name="Kim J."/>
            <person name="Marsh S.E."/>
            <person name="Moeller J.A."/>
            <person name="Munoz-Torres M.C."/>
            <person name="Murphy M.C."/>
            <person name="Naughton M.C."/>
            <person name="Nigam S."/>
            <person name="Overson R."/>
            <person name="Rajakumar R."/>
            <person name="Reese J.T."/>
            <person name="Scott J.J."/>
            <person name="Smith C.R."/>
            <person name="Tao S."/>
            <person name="Tsutsui N.D."/>
            <person name="Viljakainen L."/>
            <person name="Wissler L."/>
            <person name="Yandell M.D."/>
            <person name="Zimmer F."/>
            <person name="Taylor J."/>
            <person name="Slater S.C."/>
            <person name="Clifton S.W."/>
            <person name="Warren W.C."/>
            <person name="Elsik C.G."/>
            <person name="Smith C.D."/>
            <person name="Weinstock G.M."/>
            <person name="Gerardo N.M."/>
            <person name="Currie C.R."/>
        </authorList>
    </citation>
    <scope>NUCLEOTIDE SEQUENCE [LARGE SCALE GENOMIC DNA]</scope>
</reference>
<feature type="chain" id="PRO_5007629975" description="LRRNT domain-containing protein" evidence="4">
    <location>
        <begin position="25"/>
        <end position="410"/>
    </location>
</feature>
<dbReference type="InterPro" id="IPR032675">
    <property type="entry name" value="LRR_dom_sf"/>
</dbReference>
<dbReference type="Proteomes" id="UP000005205">
    <property type="component" value="Unassembled WGS sequence"/>
</dbReference>
<reference evidence="5" key="2">
    <citation type="submission" date="2016-04" db="UniProtKB">
        <authorList>
            <consortium name="EnsemblMetazoa"/>
        </authorList>
    </citation>
    <scope>IDENTIFICATION</scope>
</reference>
<dbReference type="PRINTS" id="PR00019">
    <property type="entry name" value="LEURICHRPT"/>
</dbReference>
<keyword evidence="3" id="KW-0472">Membrane</keyword>